<organism evidence="2 3">
    <name type="scientific">Paenibacillus macerans</name>
    <name type="common">Bacillus macerans</name>
    <dbReference type="NCBI Taxonomy" id="44252"/>
    <lineage>
        <taxon>Bacteria</taxon>
        <taxon>Bacillati</taxon>
        <taxon>Bacillota</taxon>
        <taxon>Bacilli</taxon>
        <taxon>Bacillales</taxon>
        <taxon>Paenibacillaceae</taxon>
        <taxon>Paenibacillus</taxon>
    </lineage>
</organism>
<dbReference type="SUPFAM" id="SSF48452">
    <property type="entry name" value="TPR-like"/>
    <property type="match status" value="1"/>
</dbReference>
<sequence>MVIVKTLFTSFVKYVGNRTKNSKAYRDLKDMLVRDNYHRMVRNMFEAVIADAKANVELEDNIVSELLDDSTNRDEIFRWILEGVTFDKFNKSKLNLEPYYERFPSFQDKLAPFFQIVLLKIQEYKRIHWSPEFLQALSHLEIIQNDIQNISSGVLTIQHNTHQTLQIVSDLQTLLMGRNPGFEDLKKLLKEGKLESARERALERLQQSNLPREVICELNSIVAQTYLYTTHQEEAIPYLQQSINNCDNTARCKRLQSLVKLLSNRLDDAYRFAMEAKNIEGATKESIETLVNVLLKKEEYSQALSLIDSHPELELSILRAHVLLLTSDFEAVIEMTNSILDDTADNPDEAEWLLLKLDALMRDLENKVKSKEIINIERVYNTAVPIIEKLDGKELVPRYSQRFKELKAALFFRVSEFSKAQILFFELLNDDYERHINSYIACCFCARDWRAIISHLTKSELHKLSKDDLLLLGRSYVEAGFSEKAIELLTEHKEFLVSDNEKDLLQYHILYLDALNYNVQHIELVKYIKNIEHELVEWNGLRAINGYYACLIHDWDEAVENFEQYFKSPIPDLNLNQDLKIEFSTALVNRGTDDDHKKLKELIITLPFWYINETLINRLIKSLYMLGDYEEIVKLYNDGMVLKTELLHDTVAGIHFNFQWYSLALRSFSALYRKTKKLNYILQSARCYYRMGKTDECMNCLTNAEKQLENKGSVEDYYLLSIAYKDTFNFEKAVEFAYKAWIQGNNSSEVWGFYFHTFSELSRFIAEPNQEWIEAYQSIFTNFKEKFPYAEPLFKEIQALDDENNPSQELISELKKVRDQYDEFSNFYQKYRLPMSSMAGLLNRGIFETWVHCVNATDLNIWSTPGEWAELKLSYRTAKISEKVLADISSLFTLRHLRLLESFQNKYSIIYIHQEQFNELLEEWRKIKVISDSGTSSISYTDGRLMLAEVSSEEVRQTLNVIDEVVNWIRANCILVGNHLSQHNEYDERYDLMKRTVEVAQELNCSLFVDSFLILKLYRESHGVSCFGNFEFIRVLKEEKRIESSVFYEHYSTLIMMGYSFLPIDIEVFTHQFMKHNFIIDNKITLLLSYFSKTEINYDYKVEKMGHLLKWLWIEASAISSRQQLTDLLCSLLSNQQSRRKVAKDLIEATKPIFGALIQHQWEQMVQNINQWLKAHAIV</sequence>
<dbReference type="RefSeq" id="WP_155620995.1">
    <property type="nucleotide sequence ID" value="NZ_CP086393.1"/>
</dbReference>
<gene>
    <name evidence="2" type="ORF">GNQ08_23480</name>
</gene>
<accession>A0A6N8F399</accession>
<dbReference type="InterPro" id="IPR048987">
    <property type="entry name" value="PIN-TPR-GreABC"/>
</dbReference>
<feature type="domain" description="PIN" evidence="1">
    <location>
        <begin position="886"/>
        <end position="1018"/>
    </location>
</feature>
<evidence type="ECO:0000259" key="1">
    <source>
        <dbReference type="Pfam" id="PF20698"/>
    </source>
</evidence>
<dbReference type="AlphaFoldDB" id="A0A6N8F399"/>
<reference evidence="2 3" key="1">
    <citation type="submission" date="2019-11" db="EMBL/GenBank/DDBJ databases">
        <title>Draft genome sequences of five Paenibacillus species of dairy origin.</title>
        <authorList>
            <person name="Olajide A.M."/>
            <person name="Chen S."/>
            <person name="Lapointe G."/>
        </authorList>
    </citation>
    <scope>NUCLEOTIDE SEQUENCE [LARGE SCALE GENOMIC DNA]</scope>
    <source>
        <strain evidence="2 3">3CT49</strain>
    </source>
</reference>
<dbReference type="InterPro" id="IPR011990">
    <property type="entry name" value="TPR-like_helical_dom_sf"/>
</dbReference>
<dbReference type="EMBL" id="WNZZ01000024">
    <property type="protein sequence ID" value="MUG25333.1"/>
    <property type="molecule type" value="Genomic_DNA"/>
</dbReference>
<evidence type="ECO:0000313" key="3">
    <source>
        <dbReference type="Proteomes" id="UP000442469"/>
    </source>
</evidence>
<protein>
    <recommendedName>
        <fullName evidence="1">PIN domain-containing protein</fullName>
    </recommendedName>
</protein>
<comment type="caution">
    <text evidence="2">The sequence shown here is derived from an EMBL/GenBank/DDBJ whole genome shotgun (WGS) entry which is preliminary data.</text>
</comment>
<dbReference type="Gene3D" id="1.25.40.10">
    <property type="entry name" value="Tetratricopeptide repeat domain"/>
    <property type="match status" value="2"/>
</dbReference>
<evidence type="ECO:0000313" key="2">
    <source>
        <dbReference type="EMBL" id="MUG25333.1"/>
    </source>
</evidence>
<dbReference type="Proteomes" id="UP000442469">
    <property type="component" value="Unassembled WGS sequence"/>
</dbReference>
<dbReference type="Pfam" id="PF20698">
    <property type="entry name" value="PIN-TPR-GreABC"/>
    <property type="match status" value="1"/>
</dbReference>
<proteinExistence type="predicted"/>
<name>A0A6N8F399_PAEMA</name>